<dbReference type="RefSeq" id="WP_084663064.1">
    <property type="nucleotide sequence ID" value="NZ_LT838272.1"/>
</dbReference>
<dbReference type="GO" id="GO:0030288">
    <property type="term" value="C:outer membrane-bounded periplasmic space"/>
    <property type="evidence" value="ECO:0007669"/>
    <property type="project" value="TreeGrafter"/>
</dbReference>
<evidence type="ECO:0000256" key="2">
    <source>
        <dbReference type="ARBA" id="ARBA00022801"/>
    </source>
</evidence>
<dbReference type="STRING" id="698762.SAMN00808754_0142"/>
<dbReference type="Proteomes" id="UP000192569">
    <property type="component" value="Chromosome I"/>
</dbReference>
<gene>
    <name evidence="5" type="ORF">SAMN00808754_0142</name>
</gene>
<dbReference type="Pfam" id="PF01520">
    <property type="entry name" value="Amidase_3"/>
    <property type="match status" value="1"/>
</dbReference>
<evidence type="ECO:0000313" key="6">
    <source>
        <dbReference type="Proteomes" id="UP000192569"/>
    </source>
</evidence>
<sequence length="243" mass="26485">MGWRIGLDPGHGGPDPGAVGASGLMEKEVTLEVALMLGERLSIAGCDVVFSRREDVDVSLPERVALFNRAKVDLVVSLHVNSSSSQEASYLSTYILAPGGQAEKAARFIQKEMVEALKWPDGGVREANFYILRETEAPAVLVEMGFLSHPQEEAALRRKETRQTLALALARGIALYLGLNPDVFSLPQDIEGHWAEAIIRRCLELGLLKGYPDGTFRPDQPATRAELAAGLLNLLDRIQASRL</sequence>
<accession>A0A1W1V7J9</accession>
<keyword evidence="6" id="KW-1185">Reference proteome</keyword>
<dbReference type="GO" id="GO:0009253">
    <property type="term" value="P:peptidoglycan catabolic process"/>
    <property type="evidence" value="ECO:0007669"/>
    <property type="project" value="InterPro"/>
</dbReference>
<dbReference type="SMART" id="SM00646">
    <property type="entry name" value="Ami_3"/>
    <property type="match status" value="1"/>
</dbReference>
<name>A0A1W1V7J9_9FIRM</name>
<dbReference type="InterPro" id="IPR050695">
    <property type="entry name" value="N-acetylmuramoyl_amidase_3"/>
</dbReference>
<reference evidence="5 6" key="1">
    <citation type="submission" date="2017-04" db="EMBL/GenBank/DDBJ databases">
        <authorList>
            <person name="Afonso C.L."/>
            <person name="Miller P.J."/>
            <person name="Scott M.A."/>
            <person name="Spackman E."/>
            <person name="Goraichik I."/>
            <person name="Dimitrov K.M."/>
            <person name="Suarez D.L."/>
            <person name="Swayne D.E."/>
        </authorList>
    </citation>
    <scope>NUCLEOTIDE SEQUENCE [LARGE SCALE GENOMIC DNA]</scope>
    <source>
        <strain evidence="5 6">ToBE</strain>
    </source>
</reference>
<organism evidence="5 6">
    <name type="scientific">Thermanaeromonas toyohensis ToBE</name>
    <dbReference type="NCBI Taxonomy" id="698762"/>
    <lineage>
        <taxon>Bacteria</taxon>
        <taxon>Bacillati</taxon>
        <taxon>Bacillota</taxon>
        <taxon>Clostridia</taxon>
        <taxon>Neomoorellales</taxon>
        <taxon>Neomoorellaceae</taxon>
        <taxon>Thermanaeromonas</taxon>
    </lineage>
</organism>
<evidence type="ECO:0000259" key="4">
    <source>
        <dbReference type="PROSITE" id="PS51272"/>
    </source>
</evidence>
<dbReference type="EMBL" id="LT838272">
    <property type="protein sequence ID" value="SMB89359.1"/>
    <property type="molecule type" value="Genomic_DNA"/>
</dbReference>
<dbReference type="InterPro" id="IPR001119">
    <property type="entry name" value="SLH_dom"/>
</dbReference>
<evidence type="ECO:0000313" key="5">
    <source>
        <dbReference type="EMBL" id="SMB89359.1"/>
    </source>
</evidence>
<proteinExistence type="predicted"/>
<dbReference type="Pfam" id="PF00395">
    <property type="entry name" value="SLH"/>
    <property type="match status" value="1"/>
</dbReference>
<keyword evidence="1" id="KW-0677">Repeat</keyword>
<evidence type="ECO:0000256" key="1">
    <source>
        <dbReference type="ARBA" id="ARBA00022737"/>
    </source>
</evidence>
<dbReference type="InterPro" id="IPR002508">
    <property type="entry name" value="MurNAc-LAA_cat"/>
</dbReference>
<dbReference type="CDD" id="cd02696">
    <property type="entry name" value="MurNAc-LAA"/>
    <property type="match status" value="1"/>
</dbReference>
<keyword evidence="2" id="KW-0378">Hydrolase</keyword>
<dbReference type="Gene3D" id="3.40.630.40">
    <property type="entry name" value="Zn-dependent exopeptidases"/>
    <property type="match status" value="1"/>
</dbReference>
<dbReference type="PANTHER" id="PTHR30404">
    <property type="entry name" value="N-ACETYLMURAMOYL-L-ALANINE AMIDASE"/>
    <property type="match status" value="1"/>
</dbReference>
<dbReference type="SUPFAM" id="SSF53187">
    <property type="entry name" value="Zn-dependent exopeptidases"/>
    <property type="match status" value="1"/>
</dbReference>
<dbReference type="OrthoDB" id="9772024at2"/>
<dbReference type="PANTHER" id="PTHR30404:SF0">
    <property type="entry name" value="N-ACETYLMURAMOYL-L-ALANINE AMIDASE AMIC"/>
    <property type="match status" value="1"/>
</dbReference>
<protein>
    <submittedName>
        <fullName evidence="5">N-acetylmuramoyl-L-alanine amidase</fullName>
    </submittedName>
</protein>
<dbReference type="PROSITE" id="PS51272">
    <property type="entry name" value="SLH"/>
    <property type="match status" value="1"/>
</dbReference>
<evidence type="ECO:0000256" key="3">
    <source>
        <dbReference type="SAM" id="MobiDB-lite"/>
    </source>
</evidence>
<dbReference type="GO" id="GO:0008745">
    <property type="term" value="F:N-acetylmuramoyl-L-alanine amidase activity"/>
    <property type="evidence" value="ECO:0007669"/>
    <property type="project" value="InterPro"/>
</dbReference>
<dbReference type="AlphaFoldDB" id="A0A1W1V7J9"/>
<feature type="region of interest" description="Disordered" evidence="3">
    <location>
        <begin position="1"/>
        <end position="21"/>
    </location>
</feature>
<feature type="domain" description="SLH" evidence="4">
    <location>
        <begin position="182"/>
        <end position="243"/>
    </location>
</feature>